<evidence type="ECO:0000313" key="4">
    <source>
        <dbReference type="Proteomes" id="UP000054823"/>
    </source>
</evidence>
<dbReference type="STRING" id="321267.SHM7688_01810"/>
<feature type="transmembrane region" description="Helical" evidence="2">
    <location>
        <begin position="208"/>
        <end position="226"/>
    </location>
</feature>
<keyword evidence="2" id="KW-1133">Transmembrane helix</keyword>
<gene>
    <name evidence="3" type="ORF">SHM7688_01810</name>
</gene>
<dbReference type="AlphaFoldDB" id="A0A0N7LS16"/>
<evidence type="ECO:0000256" key="2">
    <source>
        <dbReference type="SAM" id="Phobius"/>
    </source>
</evidence>
<proteinExistence type="predicted"/>
<evidence type="ECO:0000313" key="3">
    <source>
        <dbReference type="EMBL" id="CUH52364.1"/>
    </source>
</evidence>
<protein>
    <submittedName>
        <fullName evidence="3">Uncharacterized protein</fullName>
    </submittedName>
</protein>
<evidence type="ECO:0000256" key="1">
    <source>
        <dbReference type="SAM" id="MobiDB-lite"/>
    </source>
</evidence>
<dbReference type="RefSeq" id="WP_144432532.1">
    <property type="nucleotide sequence ID" value="NZ_CYPW01000017.1"/>
</dbReference>
<feature type="region of interest" description="Disordered" evidence="1">
    <location>
        <begin position="133"/>
        <end position="198"/>
    </location>
</feature>
<keyword evidence="2" id="KW-0812">Transmembrane</keyword>
<dbReference type="EMBL" id="CYPW01000017">
    <property type="protein sequence ID" value="CUH52364.1"/>
    <property type="molecule type" value="Genomic_DNA"/>
</dbReference>
<accession>A0A0N7LS16</accession>
<dbReference type="Proteomes" id="UP000054823">
    <property type="component" value="Unassembled WGS sequence"/>
</dbReference>
<reference evidence="3 4" key="1">
    <citation type="submission" date="2015-09" db="EMBL/GenBank/DDBJ databases">
        <authorList>
            <consortium name="Swine Surveillance"/>
        </authorList>
    </citation>
    <scope>NUCLEOTIDE SEQUENCE [LARGE SCALE GENOMIC DNA]</scope>
    <source>
        <strain evidence="3 4">CECT 7688</strain>
    </source>
</reference>
<name>A0A0N7LS16_9RHOB</name>
<organism evidence="3 4">
    <name type="scientific">Shimia marina</name>
    <dbReference type="NCBI Taxonomy" id="321267"/>
    <lineage>
        <taxon>Bacteria</taxon>
        <taxon>Pseudomonadati</taxon>
        <taxon>Pseudomonadota</taxon>
        <taxon>Alphaproteobacteria</taxon>
        <taxon>Rhodobacterales</taxon>
        <taxon>Roseobacteraceae</taxon>
    </lineage>
</organism>
<keyword evidence="2" id="KW-0472">Membrane</keyword>
<keyword evidence="4" id="KW-1185">Reference proteome</keyword>
<sequence length="375" mass="41167">MSKIAISTPKTLTYPIRVSTCHVSNEECVEQGVPLFEVQDANGRVIAVAAPRAGEVEQVQIAPLDILTEPARVMVIDTDRRLETATKNAGDGEASQSHTACSEAFAEVVNPASEAWREMPSAKFDLGATIDGSAGHATATSPPKGEDALKRKGLSKPKAPTSMQSTPVREEVAGAAAHIAEKNEAEPAPSKARPKRRKRSFKARMEGAFLKLSLFSVFLFGGVYLYQVALVVPSQKSEAFTALIAVDMYYFGDSEEARTSSEAEIFVPVSYTGDTRHDATRCALSRDDYDTLASNGIWVLKQRYAMFKIWRGHPMNLGGFDCSYVPMSVSALKREIYESYPEFYGFSTDAAAVEYVDRKNLRGLILYDQRIDYSE</sequence>